<feature type="disulfide bond" description="Redox-active" evidence="12">
    <location>
        <begin position="43"/>
        <end position="48"/>
    </location>
</feature>
<evidence type="ECO:0000256" key="5">
    <source>
        <dbReference type="ARBA" id="ARBA00022857"/>
    </source>
</evidence>
<evidence type="ECO:0000256" key="3">
    <source>
        <dbReference type="ARBA" id="ARBA00022630"/>
    </source>
</evidence>
<dbReference type="EMBL" id="VOSW01000023">
    <property type="protein sequence ID" value="KAE8759256.1"/>
    <property type="molecule type" value="Genomic_DNA"/>
</dbReference>
<dbReference type="NCBIfam" id="TIGR01424">
    <property type="entry name" value="gluta_reduc_2"/>
    <property type="match status" value="1"/>
</dbReference>
<keyword evidence="11" id="KW-0547">Nucleotide-binding</keyword>
<evidence type="ECO:0000256" key="11">
    <source>
        <dbReference type="PIRSR" id="PIRSR000350-3"/>
    </source>
</evidence>
<evidence type="ECO:0000256" key="13">
    <source>
        <dbReference type="RuleBase" id="RU003691"/>
    </source>
</evidence>
<feature type="domain" description="FAD/NAD(P)-binding" evidence="16">
    <location>
        <begin position="6"/>
        <end position="317"/>
    </location>
</feature>
<evidence type="ECO:0000259" key="15">
    <source>
        <dbReference type="Pfam" id="PF02852"/>
    </source>
</evidence>
<keyword evidence="8 13" id="KW-0676">Redox-active center</keyword>
<dbReference type="NCBIfam" id="NF004776">
    <property type="entry name" value="PRK06116.1"/>
    <property type="match status" value="1"/>
</dbReference>
<dbReference type="OrthoDB" id="178496at2"/>
<dbReference type="RefSeq" id="WP_154560264.1">
    <property type="nucleotide sequence ID" value="NZ_JAMXWG010000035.1"/>
</dbReference>
<dbReference type="InterPro" id="IPR016156">
    <property type="entry name" value="FAD/NAD-linked_Rdtase_dimer_sf"/>
</dbReference>
<evidence type="ECO:0000313" key="17">
    <source>
        <dbReference type="EMBL" id="KAE8759256.1"/>
    </source>
</evidence>
<comment type="catalytic activity">
    <reaction evidence="9 14">
        <text>2 glutathione + NADP(+) = glutathione disulfide + NADPH + H(+)</text>
        <dbReference type="Rhea" id="RHEA:11740"/>
        <dbReference type="ChEBI" id="CHEBI:15378"/>
        <dbReference type="ChEBI" id="CHEBI:57783"/>
        <dbReference type="ChEBI" id="CHEBI:57925"/>
        <dbReference type="ChEBI" id="CHEBI:58297"/>
        <dbReference type="ChEBI" id="CHEBI:58349"/>
        <dbReference type="EC" id="1.8.1.7"/>
    </reaction>
</comment>
<comment type="caution">
    <text evidence="17">The sequence shown here is derived from an EMBL/GenBank/DDBJ whole genome shotgun (WGS) entry which is preliminary data.</text>
</comment>
<feature type="domain" description="Pyridine nucleotide-disulphide oxidoreductase dimerisation" evidence="15">
    <location>
        <begin position="337"/>
        <end position="445"/>
    </location>
</feature>
<keyword evidence="7" id="KW-1015">Disulfide bond</keyword>
<sequence length="449" mass="47998">MQTYDFDLFVIGGGSGGVRASRVAAGYGARVGIAEAFRLGGTCVIRGCVPKKLMMYASQFRSAFEDSRGYGWTLGSYVHDWAAMVAARDKEIDRLEGVYRSLLDKSGVAVFSGRAELDGPHRIRLNGEVITAKVILLATGATPARLDVPGAEFTVTSDEVFNLRDAPRRVAIVGGGYIACEFAGIFNGLGTQVVQLHRGSQILRGFDDELRFHLADEIARTGVDLRLGVDVTAVERARDALSVHLSNGSVCEVDAVMVATGRHCATSGLRLDTVGVGVDGDGAIKVNEFSRTTNPHVYAVGDVTNRLKLTPVAIHEGHAFADTVFGEQSRAISHNNVPFAVFSQPQAASVGLSEEQARAQFDDVKIYGSSFRPMRAALSLREERALVKLVVDGKTDRVLGAHIVGADAAEIIQGLAIALKVGARKADFDATLGVHPTLAEEFVTLRTAR</sequence>
<dbReference type="PANTHER" id="PTHR42737">
    <property type="entry name" value="GLUTATHIONE REDUCTASE"/>
    <property type="match status" value="1"/>
</dbReference>
<dbReference type="GO" id="GO:0045454">
    <property type="term" value="P:cell redox homeostasis"/>
    <property type="evidence" value="ECO:0007669"/>
    <property type="project" value="InterPro"/>
</dbReference>
<dbReference type="InterPro" id="IPR006324">
    <property type="entry name" value="GSHR"/>
</dbReference>
<organism evidence="17 18">
    <name type="scientific">Paraburkholderia madseniana</name>
    <dbReference type="NCBI Taxonomy" id="2599607"/>
    <lineage>
        <taxon>Bacteria</taxon>
        <taxon>Pseudomonadati</taxon>
        <taxon>Pseudomonadota</taxon>
        <taxon>Betaproteobacteria</taxon>
        <taxon>Burkholderiales</taxon>
        <taxon>Burkholderiaceae</taxon>
        <taxon>Paraburkholderia</taxon>
    </lineage>
</organism>
<dbReference type="Gene3D" id="3.30.390.30">
    <property type="match status" value="1"/>
</dbReference>
<comment type="subunit">
    <text evidence="2">Homodimer.</text>
</comment>
<dbReference type="InterPro" id="IPR004099">
    <property type="entry name" value="Pyr_nucl-diS_OxRdtase_dimer"/>
</dbReference>
<dbReference type="GO" id="GO:0006749">
    <property type="term" value="P:glutathione metabolic process"/>
    <property type="evidence" value="ECO:0007669"/>
    <property type="project" value="InterPro"/>
</dbReference>
<evidence type="ECO:0000256" key="1">
    <source>
        <dbReference type="ARBA" id="ARBA00007532"/>
    </source>
</evidence>
<evidence type="ECO:0000256" key="9">
    <source>
        <dbReference type="ARBA" id="ARBA00049142"/>
    </source>
</evidence>
<keyword evidence="5 14" id="KW-0521">NADP</keyword>
<feature type="binding site" evidence="11">
    <location>
        <begin position="174"/>
        <end position="181"/>
    </location>
    <ligand>
        <name>NAD(+)</name>
        <dbReference type="ChEBI" id="CHEBI:57540"/>
    </ligand>
</feature>
<dbReference type="SUPFAM" id="SSF51905">
    <property type="entry name" value="FAD/NAD(P)-binding domain"/>
    <property type="match status" value="1"/>
</dbReference>
<dbReference type="InterPro" id="IPR046952">
    <property type="entry name" value="GSHR/TRXR-like"/>
</dbReference>
<evidence type="ECO:0000256" key="14">
    <source>
        <dbReference type="RuleBase" id="RU365040"/>
    </source>
</evidence>
<evidence type="ECO:0000256" key="12">
    <source>
        <dbReference type="PIRSR" id="PIRSR000350-4"/>
    </source>
</evidence>
<feature type="binding site" evidence="11">
    <location>
        <position position="302"/>
    </location>
    <ligand>
        <name>FAD</name>
        <dbReference type="ChEBI" id="CHEBI:57692"/>
    </ligand>
</feature>
<dbReference type="PROSITE" id="PS00076">
    <property type="entry name" value="PYRIDINE_REDOX_1"/>
    <property type="match status" value="1"/>
</dbReference>
<dbReference type="Pfam" id="PF07992">
    <property type="entry name" value="Pyr_redox_2"/>
    <property type="match status" value="1"/>
</dbReference>
<dbReference type="InterPro" id="IPR012999">
    <property type="entry name" value="Pyr_OxRdtase_I_AS"/>
</dbReference>
<dbReference type="Proteomes" id="UP000463700">
    <property type="component" value="Unassembled WGS sequence"/>
</dbReference>
<dbReference type="PIRSF" id="PIRSF000350">
    <property type="entry name" value="Mercury_reductase_MerA"/>
    <property type="match status" value="1"/>
</dbReference>
<evidence type="ECO:0000256" key="6">
    <source>
        <dbReference type="ARBA" id="ARBA00023002"/>
    </source>
</evidence>
<keyword evidence="11" id="KW-0520">NAD</keyword>
<proteinExistence type="inferred from homology"/>
<dbReference type="InterPro" id="IPR023753">
    <property type="entry name" value="FAD/NAD-binding_dom"/>
</dbReference>
<reference evidence="17 18" key="1">
    <citation type="journal article" date="2020" name="Int. J. Syst. Evol. Microbiol.">
        <title>Paraburkholderia madseniana sp. nov., a phenolic acid-degrading bacterium isolated from acidic forest soil.</title>
        <authorList>
            <person name="Wilhelm R.C."/>
            <person name="Murphy S.J.L."/>
            <person name="Feriancek N.M."/>
            <person name="Karasz D.C."/>
            <person name="DeRito C.M."/>
            <person name="Newman J.D."/>
            <person name="Buckley D.H."/>
        </authorList>
    </citation>
    <scope>NUCLEOTIDE SEQUENCE [LARGE SCALE GENOMIC DNA]</scope>
    <source>
        <strain evidence="17 18">RP11</strain>
    </source>
</reference>
<comment type="similarity">
    <text evidence="1 13">Belongs to the class-I pyridine nucleotide-disulfide oxidoreductase family.</text>
</comment>
<accession>A0A6N6WFI0</accession>
<evidence type="ECO:0000256" key="4">
    <source>
        <dbReference type="ARBA" id="ARBA00022827"/>
    </source>
</evidence>
<dbReference type="GO" id="GO:0050660">
    <property type="term" value="F:flavin adenine dinucleotide binding"/>
    <property type="evidence" value="ECO:0007669"/>
    <property type="project" value="InterPro"/>
</dbReference>
<feature type="active site" description="Proton acceptor" evidence="10">
    <location>
        <position position="435"/>
    </location>
</feature>
<keyword evidence="6 13" id="KW-0560">Oxidoreductase</keyword>
<keyword evidence="4 11" id="KW-0274">FAD</keyword>
<evidence type="ECO:0000313" key="18">
    <source>
        <dbReference type="Proteomes" id="UP000463700"/>
    </source>
</evidence>
<feature type="binding site" evidence="11">
    <location>
        <position position="261"/>
    </location>
    <ligand>
        <name>NAD(+)</name>
        <dbReference type="ChEBI" id="CHEBI:57540"/>
    </ligand>
</feature>
<comment type="function">
    <text evidence="14">Catalyzes the reduction of glutathione disulfide (GSSG) to reduced glutathione (GSH).</text>
</comment>
<dbReference type="GO" id="GO:0004362">
    <property type="term" value="F:glutathione-disulfide reductase (NADPH) activity"/>
    <property type="evidence" value="ECO:0007669"/>
    <property type="project" value="UniProtKB-EC"/>
</dbReference>
<protein>
    <recommendedName>
        <fullName evidence="14">Glutathione reductase</fullName>
        <shortName evidence="14">GRase</shortName>
        <ecNumber evidence="14">1.8.1.7</ecNumber>
    </recommendedName>
</protein>
<dbReference type="GO" id="GO:0034599">
    <property type="term" value="P:cellular response to oxidative stress"/>
    <property type="evidence" value="ECO:0007669"/>
    <property type="project" value="TreeGrafter"/>
</dbReference>
<dbReference type="PANTHER" id="PTHR42737:SF2">
    <property type="entry name" value="GLUTATHIONE REDUCTASE"/>
    <property type="match status" value="1"/>
</dbReference>
<keyword evidence="3 13" id="KW-0285">Flavoprotein</keyword>
<evidence type="ECO:0000256" key="8">
    <source>
        <dbReference type="ARBA" id="ARBA00023284"/>
    </source>
</evidence>
<dbReference type="PRINTS" id="PR00411">
    <property type="entry name" value="PNDRDTASEI"/>
</dbReference>
<name>A0A6N6WFI0_9BURK</name>
<dbReference type="GO" id="GO:0005829">
    <property type="term" value="C:cytosol"/>
    <property type="evidence" value="ECO:0007669"/>
    <property type="project" value="TreeGrafter"/>
</dbReference>
<dbReference type="AlphaFoldDB" id="A0A6N6WFI0"/>
<evidence type="ECO:0000256" key="2">
    <source>
        <dbReference type="ARBA" id="ARBA00011738"/>
    </source>
</evidence>
<dbReference type="EC" id="1.8.1.7" evidence="14"/>
<dbReference type="GO" id="GO:0050661">
    <property type="term" value="F:NADP binding"/>
    <property type="evidence" value="ECO:0007669"/>
    <property type="project" value="InterPro"/>
</dbReference>
<comment type="cofactor">
    <cofactor evidence="11">
        <name>FAD</name>
        <dbReference type="ChEBI" id="CHEBI:57692"/>
    </cofactor>
    <text evidence="11">Binds 1 FAD per subunit.</text>
</comment>
<dbReference type="SUPFAM" id="SSF55424">
    <property type="entry name" value="FAD/NAD-linked reductases, dimerisation (C-terminal) domain"/>
    <property type="match status" value="1"/>
</dbReference>
<dbReference type="Pfam" id="PF02852">
    <property type="entry name" value="Pyr_redox_dim"/>
    <property type="match status" value="1"/>
</dbReference>
<evidence type="ECO:0000259" key="16">
    <source>
        <dbReference type="Pfam" id="PF07992"/>
    </source>
</evidence>
<gene>
    <name evidence="17" type="primary">gor</name>
    <name evidence="17" type="ORF">FSO04_14055</name>
</gene>
<evidence type="ECO:0000256" key="7">
    <source>
        <dbReference type="ARBA" id="ARBA00023157"/>
    </source>
</evidence>
<dbReference type="Gene3D" id="3.50.50.60">
    <property type="entry name" value="FAD/NAD(P)-binding domain"/>
    <property type="match status" value="2"/>
</dbReference>
<dbReference type="InterPro" id="IPR001100">
    <property type="entry name" value="Pyr_nuc-diS_OxRdtase"/>
</dbReference>
<dbReference type="PRINTS" id="PR00368">
    <property type="entry name" value="FADPNR"/>
</dbReference>
<dbReference type="InterPro" id="IPR036188">
    <property type="entry name" value="FAD/NAD-bd_sf"/>
</dbReference>
<evidence type="ECO:0000256" key="10">
    <source>
        <dbReference type="PIRSR" id="PIRSR000350-2"/>
    </source>
</evidence>
<feature type="binding site" evidence="11">
    <location>
        <position position="52"/>
    </location>
    <ligand>
        <name>FAD</name>
        <dbReference type="ChEBI" id="CHEBI:57692"/>
    </ligand>
</feature>